<evidence type="ECO:0000313" key="2">
    <source>
        <dbReference type="Proteomes" id="UP000005207"/>
    </source>
</evidence>
<reference evidence="1" key="2">
    <citation type="submission" date="2025-08" db="UniProtKB">
        <authorList>
            <consortium name="Ensembl"/>
        </authorList>
    </citation>
    <scope>IDENTIFICATION</scope>
</reference>
<sequence length="93" mass="10880">MTFIIQSQSYRVDHKKAQMQGWISKESIKHTPSPLCSRLSVSTAYVGLPRLQTERQGGKMEWKWEEGGKSSGCEPELYIISDHWFFCIFFKYI</sequence>
<evidence type="ECO:0000313" key="1">
    <source>
        <dbReference type="Ensembl" id="ENSONIP00000029168.1"/>
    </source>
</evidence>
<name>A0A669B3X1_ORENI</name>
<accession>A0A669B3X1</accession>
<proteinExistence type="predicted"/>
<keyword evidence="2" id="KW-1185">Reference proteome</keyword>
<reference evidence="1" key="3">
    <citation type="submission" date="2025-09" db="UniProtKB">
        <authorList>
            <consortium name="Ensembl"/>
        </authorList>
    </citation>
    <scope>IDENTIFICATION</scope>
</reference>
<reference evidence="2" key="1">
    <citation type="submission" date="2012-01" db="EMBL/GenBank/DDBJ databases">
        <title>The Genome Sequence of Oreochromis niloticus (Nile Tilapia).</title>
        <authorList>
            <consortium name="Broad Institute Genome Assembly Team"/>
            <consortium name="Broad Institute Sequencing Platform"/>
            <person name="Di Palma F."/>
            <person name="Johnson J."/>
            <person name="Lander E.S."/>
            <person name="Lindblad-Toh K."/>
        </authorList>
    </citation>
    <scope>NUCLEOTIDE SEQUENCE [LARGE SCALE GENOMIC DNA]</scope>
</reference>
<dbReference type="GeneTree" id="ENSGT00940000178540"/>
<protein>
    <submittedName>
        <fullName evidence="1">Uncharacterized protein</fullName>
    </submittedName>
</protein>
<organism evidence="1 2">
    <name type="scientific">Oreochromis niloticus</name>
    <name type="common">Nile tilapia</name>
    <name type="synonym">Tilapia nilotica</name>
    <dbReference type="NCBI Taxonomy" id="8128"/>
    <lineage>
        <taxon>Eukaryota</taxon>
        <taxon>Metazoa</taxon>
        <taxon>Chordata</taxon>
        <taxon>Craniata</taxon>
        <taxon>Vertebrata</taxon>
        <taxon>Euteleostomi</taxon>
        <taxon>Actinopterygii</taxon>
        <taxon>Neopterygii</taxon>
        <taxon>Teleostei</taxon>
        <taxon>Neoteleostei</taxon>
        <taxon>Acanthomorphata</taxon>
        <taxon>Ovalentaria</taxon>
        <taxon>Cichlomorphae</taxon>
        <taxon>Cichliformes</taxon>
        <taxon>Cichlidae</taxon>
        <taxon>African cichlids</taxon>
        <taxon>Pseudocrenilabrinae</taxon>
        <taxon>Oreochromini</taxon>
        <taxon>Oreochromis</taxon>
    </lineage>
</organism>
<dbReference type="Ensembl" id="ENSONIT00000088482.1">
    <property type="protein sequence ID" value="ENSONIP00000029168.1"/>
    <property type="gene ID" value="ENSONIG00000038507.1"/>
</dbReference>
<dbReference type="AlphaFoldDB" id="A0A669B3X1"/>
<dbReference type="InParanoid" id="A0A669B3X1"/>
<dbReference type="OMA" id="MEWKWEE"/>
<dbReference type="Proteomes" id="UP000005207">
    <property type="component" value="Linkage group LG7"/>
</dbReference>